<reference evidence="8 9" key="1">
    <citation type="submission" date="2016-10" db="EMBL/GenBank/DDBJ databases">
        <authorList>
            <person name="de Groot N.N."/>
        </authorList>
    </citation>
    <scope>NUCLEOTIDE SEQUENCE [LARGE SCALE GENOMIC DNA]</scope>
    <source>
        <strain evidence="8 9">DSM 5522</strain>
    </source>
</reference>
<dbReference type="PANTHER" id="PTHR21198:SF3">
    <property type="entry name" value="GLUTAMATE RACEMASE"/>
    <property type="match status" value="1"/>
</dbReference>
<evidence type="ECO:0000256" key="4">
    <source>
        <dbReference type="ARBA" id="ARBA00022984"/>
    </source>
</evidence>
<feature type="active site" description="Proton donor/acceptor" evidence="7">
    <location>
        <position position="75"/>
    </location>
</feature>
<dbReference type="Gene3D" id="3.40.50.1860">
    <property type="match status" value="2"/>
</dbReference>
<dbReference type="HAMAP" id="MF_00258">
    <property type="entry name" value="Glu_racemase"/>
    <property type="match status" value="1"/>
</dbReference>
<dbReference type="STRING" id="1120918.SAMN05216249_10699"/>
<dbReference type="GO" id="GO:0071555">
    <property type="term" value="P:cell wall organization"/>
    <property type="evidence" value="ECO:0007669"/>
    <property type="project" value="UniProtKB-KW"/>
</dbReference>
<organism evidence="8 9">
    <name type="scientific">Acetitomaculum ruminis DSM 5522</name>
    <dbReference type="NCBI Taxonomy" id="1120918"/>
    <lineage>
        <taxon>Bacteria</taxon>
        <taxon>Bacillati</taxon>
        <taxon>Bacillota</taxon>
        <taxon>Clostridia</taxon>
        <taxon>Lachnospirales</taxon>
        <taxon>Lachnospiraceae</taxon>
        <taxon>Acetitomaculum</taxon>
    </lineage>
</organism>
<protein>
    <recommendedName>
        <fullName evidence="2 7">Glutamate racemase</fullName>
        <ecNumber evidence="2 7">5.1.1.3</ecNumber>
    </recommendedName>
</protein>
<evidence type="ECO:0000256" key="5">
    <source>
        <dbReference type="ARBA" id="ARBA00023235"/>
    </source>
</evidence>
<dbReference type="PANTHER" id="PTHR21198">
    <property type="entry name" value="GLUTAMATE RACEMASE"/>
    <property type="match status" value="1"/>
</dbReference>
<evidence type="ECO:0000256" key="7">
    <source>
        <dbReference type="HAMAP-Rule" id="MF_00258"/>
    </source>
</evidence>
<dbReference type="GO" id="GO:0008881">
    <property type="term" value="F:glutamate racemase activity"/>
    <property type="evidence" value="ECO:0007669"/>
    <property type="project" value="UniProtKB-UniRule"/>
</dbReference>
<dbReference type="EC" id="5.1.1.3" evidence="2 7"/>
<dbReference type="Pfam" id="PF01177">
    <property type="entry name" value="Asp_Glu_race"/>
    <property type="match status" value="1"/>
</dbReference>
<dbReference type="InterPro" id="IPR001920">
    <property type="entry name" value="Asp/Glu_race"/>
</dbReference>
<comment type="similarity">
    <text evidence="7">Belongs to the aspartate/glutamate racemases family.</text>
</comment>
<evidence type="ECO:0000256" key="3">
    <source>
        <dbReference type="ARBA" id="ARBA00022960"/>
    </source>
</evidence>
<feature type="binding site" evidence="7">
    <location>
        <begin position="12"/>
        <end position="13"/>
    </location>
    <ligand>
        <name>substrate</name>
    </ligand>
</feature>
<dbReference type="Proteomes" id="UP000198838">
    <property type="component" value="Unassembled WGS sequence"/>
</dbReference>
<proteinExistence type="inferred from homology"/>
<evidence type="ECO:0000256" key="6">
    <source>
        <dbReference type="ARBA" id="ARBA00023316"/>
    </source>
</evidence>
<keyword evidence="9" id="KW-1185">Reference proteome</keyword>
<feature type="binding site" evidence="7">
    <location>
        <begin position="44"/>
        <end position="45"/>
    </location>
    <ligand>
        <name>substrate</name>
    </ligand>
</feature>
<dbReference type="EMBL" id="FOJY01000006">
    <property type="protein sequence ID" value="SFA98877.1"/>
    <property type="molecule type" value="Genomic_DNA"/>
</dbReference>
<dbReference type="NCBIfam" id="TIGR00067">
    <property type="entry name" value="glut_race"/>
    <property type="match status" value="1"/>
</dbReference>
<dbReference type="GO" id="GO:0009252">
    <property type="term" value="P:peptidoglycan biosynthetic process"/>
    <property type="evidence" value="ECO:0007669"/>
    <property type="project" value="UniProtKB-UniRule"/>
</dbReference>
<comment type="catalytic activity">
    <reaction evidence="1 7">
        <text>L-glutamate = D-glutamate</text>
        <dbReference type="Rhea" id="RHEA:12813"/>
        <dbReference type="ChEBI" id="CHEBI:29985"/>
        <dbReference type="ChEBI" id="CHEBI:29986"/>
        <dbReference type="EC" id="5.1.1.3"/>
    </reaction>
</comment>
<evidence type="ECO:0000256" key="2">
    <source>
        <dbReference type="ARBA" id="ARBA00013090"/>
    </source>
</evidence>
<name>A0A1I0XDU3_9FIRM</name>
<keyword evidence="4 7" id="KW-0573">Peptidoglycan synthesis</keyword>
<evidence type="ECO:0000256" key="1">
    <source>
        <dbReference type="ARBA" id="ARBA00001602"/>
    </source>
</evidence>
<dbReference type="UniPathway" id="UPA00219"/>
<dbReference type="GO" id="GO:0008360">
    <property type="term" value="P:regulation of cell shape"/>
    <property type="evidence" value="ECO:0007669"/>
    <property type="project" value="UniProtKB-KW"/>
</dbReference>
<evidence type="ECO:0000313" key="8">
    <source>
        <dbReference type="EMBL" id="SFA98877.1"/>
    </source>
</evidence>
<feature type="active site" description="Proton donor/acceptor" evidence="7">
    <location>
        <position position="185"/>
    </location>
</feature>
<evidence type="ECO:0000313" key="9">
    <source>
        <dbReference type="Proteomes" id="UP000198838"/>
    </source>
</evidence>
<accession>A0A1I0XDU3</accession>
<keyword evidence="3 7" id="KW-0133">Cell shape</keyword>
<dbReference type="OrthoDB" id="9801055at2"/>
<dbReference type="RefSeq" id="WP_092871520.1">
    <property type="nucleotide sequence ID" value="NZ_FOJY01000006.1"/>
</dbReference>
<dbReference type="PROSITE" id="PS00923">
    <property type="entry name" value="ASP_GLU_RACEMASE_1"/>
    <property type="match status" value="1"/>
</dbReference>
<comment type="function">
    <text evidence="7">Provides the (R)-glutamate required for cell wall biosynthesis.</text>
</comment>
<dbReference type="SUPFAM" id="SSF53681">
    <property type="entry name" value="Aspartate/glutamate racemase"/>
    <property type="match status" value="2"/>
</dbReference>
<dbReference type="InterPro" id="IPR004391">
    <property type="entry name" value="Glu_race"/>
</dbReference>
<dbReference type="AlphaFoldDB" id="A0A1I0XDU3"/>
<dbReference type="InterPro" id="IPR015942">
    <property type="entry name" value="Asp/Glu/hydantoin_racemase"/>
</dbReference>
<sequence>MNKENNPIGVFDSGLGGLSTLRECLKIMPNENYIYFGDSKNAPYGIKTVEEVRSLTLKNIELLVKENAKAIVVACNTATSAAILDLRKEYKDIPVIGMEPALKPAVNFKKNPKVLVLATDMTLKEEKFHNLMEEYKDRAEIIKRPLTGLVEFIERGDFLGEEIEAYLEKELGEYKEKVDCAVLGCTHFPFAKDAISLVLGKEVKLFDGAEGTAKQLYNKLQEAGTLNLSGKRGSVRFYKSFKEQMEVIKRGKFLPEETNIL</sequence>
<feature type="binding site" evidence="7">
    <location>
        <begin position="186"/>
        <end position="187"/>
    </location>
    <ligand>
        <name>substrate</name>
    </ligand>
</feature>
<keyword evidence="5 7" id="KW-0413">Isomerase</keyword>
<feature type="binding site" evidence="7">
    <location>
        <begin position="76"/>
        <end position="77"/>
    </location>
    <ligand>
        <name>substrate</name>
    </ligand>
</feature>
<dbReference type="InterPro" id="IPR018187">
    <property type="entry name" value="Asp/Glu_racemase_AS_1"/>
</dbReference>
<keyword evidence="6 7" id="KW-0961">Cell wall biogenesis/degradation</keyword>
<comment type="pathway">
    <text evidence="7">Cell wall biogenesis; peptidoglycan biosynthesis.</text>
</comment>
<gene>
    <name evidence="7" type="primary">murI</name>
    <name evidence="8" type="ORF">SAMN05216249_10699</name>
</gene>